<evidence type="ECO:0000256" key="10">
    <source>
        <dbReference type="RuleBase" id="RU003835"/>
    </source>
</evidence>
<dbReference type="Pfam" id="PF00871">
    <property type="entry name" value="Acetate_kinase"/>
    <property type="match status" value="1"/>
</dbReference>
<evidence type="ECO:0000256" key="6">
    <source>
        <dbReference type="ARBA" id="ARBA00022777"/>
    </source>
</evidence>
<feature type="binding site" evidence="9">
    <location>
        <position position="9"/>
    </location>
    <ligand>
        <name>Mg(2+)</name>
        <dbReference type="ChEBI" id="CHEBI:18420"/>
    </ligand>
</feature>
<comment type="catalytic activity">
    <reaction evidence="9">
        <text>acetate + ATP = acetyl phosphate + ADP</text>
        <dbReference type="Rhea" id="RHEA:11352"/>
        <dbReference type="ChEBI" id="CHEBI:22191"/>
        <dbReference type="ChEBI" id="CHEBI:30089"/>
        <dbReference type="ChEBI" id="CHEBI:30616"/>
        <dbReference type="ChEBI" id="CHEBI:456216"/>
        <dbReference type="EC" id="2.7.2.1"/>
    </reaction>
</comment>
<comment type="caution">
    <text evidence="9">Lacks conserved residue(s) required for the propagation of feature annotation.</text>
</comment>
<dbReference type="EC" id="2.7.2.1" evidence="9"/>
<evidence type="ECO:0000256" key="3">
    <source>
        <dbReference type="ARBA" id="ARBA00022679"/>
    </source>
</evidence>
<reference evidence="12" key="1">
    <citation type="journal article" date="2019" name="Int. J. Syst. Evol. Microbiol.">
        <title>The Global Catalogue of Microorganisms (GCM) 10K type strain sequencing project: providing services to taxonomists for standard genome sequencing and annotation.</title>
        <authorList>
            <consortium name="The Broad Institute Genomics Platform"/>
            <consortium name="The Broad Institute Genome Sequencing Center for Infectious Disease"/>
            <person name="Wu L."/>
            <person name="Ma J."/>
        </authorList>
    </citation>
    <scope>NUCLEOTIDE SEQUENCE [LARGE SCALE GENOMIC DNA]</scope>
    <source>
        <strain evidence="12">CGMCC 1.12851</strain>
    </source>
</reference>
<keyword evidence="4 9" id="KW-0479">Metal-binding</keyword>
<dbReference type="PANTHER" id="PTHR21060:SF21">
    <property type="entry name" value="ACETATE KINASE"/>
    <property type="match status" value="1"/>
</dbReference>
<dbReference type="PROSITE" id="PS01076">
    <property type="entry name" value="ACETATE_KINASE_2"/>
    <property type="match status" value="1"/>
</dbReference>
<feature type="site" description="Transition state stabilizer" evidence="9">
    <location>
        <position position="178"/>
    </location>
</feature>
<dbReference type="SUPFAM" id="SSF53067">
    <property type="entry name" value="Actin-like ATPase domain"/>
    <property type="match status" value="2"/>
</dbReference>
<name>A0ABQ1JS07_9SPHN</name>
<feature type="site" description="Transition state stabilizer" evidence="9">
    <location>
        <position position="238"/>
    </location>
</feature>
<keyword evidence="2 9" id="KW-0963">Cytoplasm</keyword>
<accession>A0ABQ1JS07</accession>
<comment type="pathway">
    <text evidence="9">Metabolic intermediate biosynthesis; acetyl-CoA biosynthesis; acetyl-CoA from acetate: step 1/2.</text>
</comment>
<evidence type="ECO:0000256" key="9">
    <source>
        <dbReference type="HAMAP-Rule" id="MF_00020"/>
    </source>
</evidence>
<gene>
    <name evidence="9 11" type="primary">ackA</name>
    <name evidence="11" type="ORF">GCM10010833_34130</name>
</gene>
<dbReference type="InterPro" id="IPR023865">
    <property type="entry name" value="Aliphatic_acid_kinase_CS"/>
</dbReference>
<comment type="similarity">
    <text evidence="1 9 10">Belongs to the acetokinase family.</text>
</comment>
<evidence type="ECO:0000313" key="11">
    <source>
        <dbReference type="EMBL" id="GGB76082.1"/>
    </source>
</evidence>
<feature type="binding site" evidence="9">
    <location>
        <begin position="325"/>
        <end position="329"/>
    </location>
    <ligand>
        <name>ATP</name>
        <dbReference type="ChEBI" id="CHEBI:30616"/>
    </ligand>
</feature>
<feature type="binding site" evidence="9">
    <location>
        <position position="90"/>
    </location>
    <ligand>
        <name>substrate</name>
    </ligand>
</feature>
<dbReference type="HAMAP" id="MF_00020">
    <property type="entry name" value="Acetate_kinase"/>
    <property type="match status" value="1"/>
</dbReference>
<evidence type="ECO:0000256" key="2">
    <source>
        <dbReference type="ARBA" id="ARBA00022490"/>
    </source>
</evidence>
<evidence type="ECO:0000256" key="1">
    <source>
        <dbReference type="ARBA" id="ARBA00008748"/>
    </source>
</evidence>
<dbReference type="PANTHER" id="PTHR21060">
    <property type="entry name" value="ACETATE KINASE"/>
    <property type="match status" value="1"/>
</dbReference>
<feature type="binding site" evidence="9">
    <location>
        <position position="376"/>
    </location>
    <ligand>
        <name>Mg(2+)</name>
        <dbReference type="ChEBI" id="CHEBI:18420"/>
    </ligand>
</feature>
<dbReference type="EMBL" id="BMGD01000009">
    <property type="protein sequence ID" value="GGB76082.1"/>
    <property type="molecule type" value="Genomic_DNA"/>
</dbReference>
<protein>
    <recommendedName>
        <fullName evidence="9">Acetate kinase</fullName>
        <ecNumber evidence="9">2.7.2.1</ecNumber>
    </recommendedName>
    <alternativeName>
        <fullName evidence="9">Acetokinase</fullName>
    </alternativeName>
</protein>
<evidence type="ECO:0000313" key="12">
    <source>
        <dbReference type="Proteomes" id="UP000614261"/>
    </source>
</evidence>
<keyword evidence="6 9" id="KW-0418">Kinase</keyword>
<proteinExistence type="inferred from homology"/>
<dbReference type="RefSeq" id="WP_188515658.1">
    <property type="nucleotide sequence ID" value="NZ_BMGD01000009.1"/>
</dbReference>
<dbReference type="InterPro" id="IPR000890">
    <property type="entry name" value="Aliphatic_acid_kin_short-chain"/>
</dbReference>
<evidence type="ECO:0000256" key="5">
    <source>
        <dbReference type="ARBA" id="ARBA00022741"/>
    </source>
</evidence>
<keyword evidence="12" id="KW-1185">Reference proteome</keyword>
<comment type="function">
    <text evidence="9">Catalyzes the formation of acetyl phosphate from acetate and ATP. Can also catalyze the reverse reaction.</text>
</comment>
<dbReference type="Proteomes" id="UP000614261">
    <property type="component" value="Unassembled WGS sequence"/>
</dbReference>
<comment type="cofactor">
    <cofactor evidence="9">
        <name>Mg(2+)</name>
        <dbReference type="ChEBI" id="CHEBI:18420"/>
    </cofactor>
    <cofactor evidence="9">
        <name>Mn(2+)</name>
        <dbReference type="ChEBI" id="CHEBI:29035"/>
    </cofactor>
    <text evidence="9">Mg(2+). Can also accept Mn(2+).</text>
</comment>
<dbReference type="GO" id="GO:0016301">
    <property type="term" value="F:kinase activity"/>
    <property type="evidence" value="ECO:0007669"/>
    <property type="project" value="UniProtKB-KW"/>
</dbReference>
<keyword evidence="5 9" id="KW-0547">Nucleotide-binding</keyword>
<feature type="active site" description="Proton donor/acceptor" evidence="9">
    <location>
        <position position="147"/>
    </location>
</feature>
<dbReference type="PIRSF" id="PIRSF000722">
    <property type="entry name" value="Acetate_prop_kin"/>
    <property type="match status" value="1"/>
</dbReference>
<keyword evidence="8 9" id="KW-0460">Magnesium</keyword>
<keyword evidence="7 9" id="KW-0067">ATP-binding</keyword>
<evidence type="ECO:0000256" key="8">
    <source>
        <dbReference type="ARBA" id="ARBA00022842"/>
    </source>
</evidence>
<sequence length="400" mass="41964">MTGRLLVLNAGSSSLKFALFDQGAQPVRVAAGNLSRIGSAPWITLRIGDEVTQDRSAAEGRIDLRTAAALVFDALDAEGLFGRICAVGHRVVHGGAKFTAPVRLDASVLGQLEALVPLAPLHQPHNLAIVNFAGERLPHAVQIGCFDTAFHAQRPRIDTLYPLPRDLSEQGLIAYGFHGLSYAHIAARLRELDGEKAGGRAIVAHLGSGSSLCAMENGASMATTMGFSALEGLMMATRCGSIDPGILLHMIEAKGMTVPQISDLLYSRSGLLGVSGISGDMQVLIESDAPEAREAIDLFIYRTGRAIGSLAAVLSGLDTLVFTAGIGENSAAIRQRLGNASAWLGVQIDTDANRRGDAVISPPGSAVMVYVIPADEELAIAEGMLACLQTCIDPGDHSVR</sequence>
<dbReference type="Gene3D" id="3.30.420.40">
    <property type="match status" value="2"/>
</dbReference>
<dbReference type="PRINTS" id="PR00471">
    <property type="entry name" value="ACETATEKNASE"/>
</dbReference>
<evidence type="ECO:0000256" key="4">
    <source>
        <dbReference type="ARBA" id="ARBA00022723"/>
    </source>
</evidence>
<dbReference type="InterPro" id="IPR004372">
    <property type="entry name" value="Ac/propionate_kinase"/>
</dbReference>
<comment type="subcellular location">
    <subcellularLocation>
        <location evidence="9">Cytoplasm</location>
    </subcellularLocation>
</comment>
<feature type="binding site" evidence="9">
    <location>
        <begin position="205"/>
        <end position="209"/>
    </location>
    <ligand>
        <name>ATP</name>
        <dbReference type="ChEBI" id="CHEBI:30616"/>
    </ligand>
</feature>
<feature type="binding site" evidence="9">
    <location>
        <position position="16"/>
    </location>
    <ligand>
        <name>ATP</name>
        <dbReference type="ChEBI" id="CHEBI:30616"/>
    </ligand>
</feature>
<evidence type="ECO:0000256" key="7">
    <source>
        <dbReference type="ARBA" id="ARBA00022840"/>
    </source>
</evidence>
<comment type="caution">
    <text evidence="11">The sequence shown here is derived from an EMBL/GenBank/DDBJ whole genome shotgun (WGS) entry which is preliminary data.</text>
</comment>
<dbReference type="PROSITE" id="PS01075">
    <property type="entry name" value="ACETATE_KINASE_1"/>
    <property type="match status" value="1"/>
</dbReference>
<organism evidence="11 12">
    <name type="scientific">Blastomonas aquatica</name>
    <dbReference type="NCBI Taxonomy" id="1510276"/>
    <lineage>
        <taxon>Bacteria</taxon>
        <taxon>Pseudomonadati</taxon>
        <taxon>Pseudomonadota</taxon>
        <taxon>Alphaproteobacteria</taxon>
        <taxon>Sphingomonadales</taxon>
        <taxon>Sphingomonadaceae</taxon>
        <taxon>Blastomonas</taxon>
    </lineage>
</organism>
<keyword evidence="3 9" id="KW-0808">Transferase</keyword>
<dbReference type="NCBIfam" id="TIGR00016">
    <property type="entry name" value="ackA"/>
    <property type="match status" value="1"/>
</dbReference>
<comment type="subunit">
    <text evidence="9">Homodimer.</text>
</comment>
<dbReference type="InterPro" id="IPR043129">
    <property type="entry name" value="ATPase_NBD"/>
</dbReference>